<dbReference type="Proteomes" id="UP000002377">
    <property type="component" value="Chromosome"/>
</dbReference>
<dbReference type="PANTHER" id="PTHR31302">
    <property type="entry name" value="TRANSMEMBRANE PROTEIN WITH METALLOPHOSPHOESTERASE DOMAIN-RELATED"/>
    <property type="match status" value="1"/>
</dbReference>
<evidence type="ECO:0000313" key="6">
    <source>
        <dbReference type="Proteomes" id="UP000002377"/>
    </source>
</evidence>
<feature type="domain" description="Calcineurin-like phosphoesterase" evidence="4">
    <location>
        <begin position="225"/>
        <end position="388"/>
    </location>
</feature>
<reference evidence="5 6" key="1">
    <citation type="submission" date="2010-05" db="EMBL/GenBank/DDBJ databases">
        <title>Complete sequence of Thermincola sp. JR.</title>
        <authorList>
            <consortium name="US DOE Joint Genome Institute"/>
            <person name="Lucas S."/>
            <person name="Copeland A."/>
            <person name="Lapidus A."/>
            <person name="Cheng J.-F."/>
            <person name="Bruce D."/>
            <person name="Goodwin L."/>
            <person name="Pitluck S."/>
            <person name="Chertkov O."/>
            <person name="Detter J.C."/>
            <person name="Han C."/>
            <person name="Tapia R."/>
            <person name="Land M."/>
            <person name="Hauser L."/>
            <person name="Kyrpides N."/>
            <person name="Mikhailova N."/>
            <person name="Hazen T.C."/>
            <person name="Woyke T."/>
        </authorList>
    </citation>
    <scope>NUCLEOTIDE SEQUENCE [LARGE SCALE GENOMIC DNA]</scope>
    <source>
        <strain evidence="5 6">JR</strain>
    </source>
</reference>
<dbReference type="SUPFAM" id="SSF56300">
    <property type="entry name" value="Metallo-dependent phosphatases"/>
    <property type="match status" value="1"/>
</dbReference>
<keyword evidence="3" id="KW-1133">Transmembrane helix</keyword>
<evidence type="ECO:0000256" key="1">
    <source>
        <dbReference type="ARBA" id="ARBA00022723"/>
    </source>
</evidence>
<sequence precursor="true">MKRFLAFLLVSLAVIVGAAFALYAFGNNEFRIAALQAQLKLDLTKPGVTEIQVPPLGKIKAYTHKSPVGIVITLESIDLNQLKKMVEDTPKTTELLNEVRRNVEKNFQALIYKSLLLGGCGGLLGVLLLQRKKWYEYLYGALLGLVIVTLALSFTYKSYNFQAFENPEYEGMLKTAPWMIGLVQNGITKFDLWSKQLQTVADNLYDMFRRVDTLEAMGPAANGDLRVLHVSDLHNNPAAFDFIEQVATTFKVDLVIDTGDISDFGTPVETVLLDRLKRMGIPYVFVPGNHETREVINELRGLPNVTVLEGQPVNVKGLKIIGFPDPSAYEQSITAPDDKTAGFLAQKFTKSLTKMPEKPDILAVHNNRIALRMAGKVPVILHGHDHAYKISIRNKSVIIDAGTTGAAGIGGFESKNDIPYSLVVLQLKKELSDYHLIAADTIKVSNLQSGYSLERRIFPEIYQQVKKE</sequence>
<dbReference type="GO" id="GO:0046872">
    <property type="term" value="F:metal ion binding"/>
    <property type="evidence" value="ECO:0007669"/>
    <property type="project" value="UniProtKB-KW"/>
</dbReference>
<keyword evidence="6" id="KW-1185">Reference proteome</keyword>
<feature type="transmembrane region" description="Helical" evidence="3">
    <location>
        <begin position="137"/>
        <end position="156"/>
    </location>
</feature>
<keyword evidence="3" id="KW-0472">Membrane</keyword>
<gene>
    <name evidence="5" type="ordered locus">TherJR_1438</name>
</gene>
<evidence type="ECO:0000256" key="2">
    <source>
        <dbReference type="ARBA" id="ARBA00022801"/>
    </source>
</evidence>
<name>D5XF74_THEPJ</name>
<dbReference type="eggNOG" id="COG1408">
    <property type="taxonomic scope" value="Bacteria"/>
</dbReference>
<keyword evidence="2" id="KW-0378">Hydrolase</keyword>
<dbReference type="InterPro" id="IPR004843">
    <property type="entry name" value="Calcineurin-like_PHP"/>
</dbReference>
<keyword evidence="1" id="KW-0479">Metal-binding</keyword>
<proteinExistence type="predicted"/>
<dbReference type="GO" id="GO:0009245">
    <property type="term" value="P:lipid A biosynthetic process"/>
    <property type="evidence" value="ECO:0007669"/>
    <property type="project" value="TreeGrafter"/>
</dbReference>
<dbReference type="HOGENOM" id="CLU_037730_0_0_9"/>
<protein>
    <submittedName>
        <fullName evidence="5">Metallophosphoesterase</fullName>
    </submittedName>
</protein>
<accession>D5XF74</accession>
<organism evidence="5 6">
    <name type="scientific">Thermincola potens (strain JR)</name>
    <dbReference type="NCBI Taxonomy" id="635013"/>
    <lineage>
        <taxon>Bacteria</taxon>
        <taxon>Bacillati</taxon>
        <taxon>Bacillota</taxon>
        <taxon>Clostridia</taxon>
        <taxon>Eubacteriales</taxon>
        <taxon>Thermincolaceae</taxon>
        <taxon>Thermincola</taxon>
    </lineage>
</organism>
<evidence type="ECO:0000313" key="5">
    <source>
        <dbReference type="EMBL" id="ADG82295.1"/>
    </source>
</evidence>
<dbReference type="GO" id="GO:0016020">
    <property type="term" value="C:membrane"/>
    <property type="evidence" value="ECO:0007669"/>
    <property type="project" value="GOC"/>
</dbReference>
<dbReference type="RefSeq" id="WP_013120312.1">
    <property type="nucleotide sequence ID" value="NC_014152.1"/>
</dbReference>
<dbReference type="GO" id="GO:0008758">
    <property type="term" value="F:UDP-2,3-diacylglucosamine hydrolase activity"/>
    <property type="evidence" value="ECO:0007669"/>
    <property type="project" value="TreeGrafter"/>
</dbReference>
<dbReference type="KEGG" id="tjr:TherJR_1438"/>
<dbReference type="InterPro" id="IPR051158">
    <property type="entry name" value="Metallophosphoesterase_sf"/>
</dbReference>
<dbReference type="Gene3D" id="3.60.21.10">
    <property type="match status" value="1"/>
</dbReference>
<keyword evidence="3" id="KW-0812">Transmembrane</keyword>
<dbReference type="AlphaFoldDB" id="D5XF74"/>
<dbReference type="Pfam" id="PF00149">
    <property type="entry name" value="Metallophos"/>
    <property type="match status" value="1"/>
</dbReference>
<feature type="transmembrane region" description="Helical" evidence="3">
    <location>
        <begin position="110"/>
        <end position="130"/>
    </location>
</feature>
<dbReference type="PANTHER" id="PTHR31302:SF31">
    <property type="entry name" value="PHOSPHODIESTERASE YAEI"/>
    <property type="match status" value="1"/>
</dbReference>
<evidence type="ECO:0000259" key="4">
    <source>
        <dbReference type="Pfam" id="PF00149"/>
    </source>
</evidence>
<evidence type="ECO:0000256" key="3">
    <source>
        <dbReference type="SAM" id="Phobius"/>
    </source>
</evidence>
<dbReference type="EMBL" id="CP002028">
    <property type="protein sequence ID" value="ADG82295.1"/>
    <property type="molecule type" value="Genomic_DNA"/>
</dbReference>
<dbReference type="InterPro" id="IPR029052">
    <property type="entry name" value="Metallo-depent_PP-like"/>
</dbReference>
<dbReference type="STRING" id="635013.TherJR_1438"/>
<dbReference type="OrthoDB" id="5464520at2"/>